<keyword evidence="6" id="KW-0282">Flagellum</keyword>
<dbReference type="PANTHER" id="PTHR42792">
    <property type="entry name" value="FLAGELLIN"/>
    <property type="match status" value="1"/>
</dbReference>
<dbReference type="InterPro" id="IPR013384">
    <property type="entry name" value="Flagell_FlgL"/>
</dbReference>
<dbReference type="PANTHER" id="PTHR42792:SF1">
    <property type="entry name" value="FLAGELLAR HOOK-ASSOCIATED PROTEIN 3"/>
    <property type="match status" value="1"/>
</dbReference>
<keyword evidence="3" id="KW-0975">Bacterial flagellum</keyword>
<feature type="domain" description="Flagellin N-terminal" evidence="4">
    <location>
        <begin position="12"/>
        <end position="141"/>
    </location>
</feature>
<name>A0A2M9CN32_9MICO</name>
<gene>
    <name evidence="6" type="ORF">CLV46_2887</name>
</gene>
<sequence length="295" mass="31035">MIGRITGQLQLSSAQRNLQVALAELTRLSDQASSGKLISKPSDDPAGTADSMQVRGQIAANAQFSRNIADGTGWLNTVESALSATTDILVKVRDLTVQASNSGSLSPVAREAIAVELEGLRSELFAQANTEYLGRSVFAGNSDEGVAFRPDLSYTGVAGSTVERRVDATSTVRVDADGAAVYGTGATSAFALIDTIVADVRGGTADVSAHLDSIDARLQSVWGEHTVVGARYAQLERAKGLTMEQSVSLEAQRLSVEDVDLGKTILDLKMQEVAYQSALAVTSRALQPTLLSFLS</sequence>
<evidence type="ECO:0000313" key="7">
    <source>
        <dbReference type="Proteomes" id="UP000228758"/>
    </source>
</evidence>
<proteinExistence type="inferred from homology"/>
<comment type="subcellular location">
    <subcellularLocation>
        <location evidence="1">Bacterial flagellum</location>
    </subcellularLocation>
</comment>
<dbReference type="InterPro" id="IPR046358">
    <property type="entry name" value="Flagellin_C"/>
</dbReference>
<organism evidence="6 7">
    <name type="scientific">Diaminobutyricimonas aerilata</name>
    <dbReference type="NCBI Taxonomy" id="1162967"/>
    <lineage>
        <taxon>Bacteria</taxon>
        <taxon>Bacillati</taxon>
        <taxon>Actinomycetota</taxon>
        <taxon>Actinomycetes</taxon>
        <taxon>Micrococcales</taxon>
        <taxon>Microbacteriaceae</taxon>
        <taxon>Diaminobutyricimonas</taxon>
    </lineage>
</organism>
<dbReference type="EMBL" id="PGFF01000001">
    <property type="protein sequence ID" value="PJJ73301.1"/>
    <property type="molecule type" value="Genomic_DNA"/>
</dbReference>
<dbReference type="SUPFAM" id="SSF64518">
    <property type="entry name" value="Phase 1 flagellin"/>
    <property type="match status" value="1"/>
</dbReference>
<dbReference type="Pfam" id="PF00700">
    <property type="entry name" value="Flagellin_C"/>
    <property type="match status" value="1"/>
</dbReference>
<dbReference type="Pfam" id="PF00669">
    <property type="entry name" value="Flagellin_N"/>
    <property type="match status" value="1"/>
</dbReference>
<evidence type="ECO:0000313" key="6">
    <source>
        <dbReference type="EMBL" id="PJJ73301.1"/>
    </source>
</evidence>
<dbReference type="InterPro" id="IPR001029">
    <property type="entry name" value="Flagellin_N"/>
</dbReference>
<dbReference type="AlphaFoldDB" id="A0A2M9CN32"/>
<keyword evidence="7" id="KW-1185">Reference proteome</keyword>
<keyword evidence="6" id="KW-0966">Cell projection</keyword>
<comment type="caution">
    <text evidence="6">The sequence shown here is derived from an EMBL/GenBank/DDBJ whole genome shotgun (WGS) entry which is preliminary data.</text>
</comment>
<protein>
    <submittedName>
        <fullName evidence="6">Flagellar hook-associated protein 3 FlgL</fullName>
    </submittedName>
</protein>
<dbReference type="GO" id="GO:0005198">
    <property type="term" value="F:structural molecule activity"/>
    <property type="evidence" value="ECO:0007669"/>
    <property type="project" value="InterPro"/>
</dbReference>
<reference evidence="6 7" key="1">
    <citation type="submission" date="2017-11" db="EMBL/GenBank/DDBJ databases">
        <title>Genomic Encyclopedia of Archaeal and Bacterial Type Strains, Phase II (KMG-II): From Individual Species to Whole Genera.</title>
        <authorList>
            <person name="Goeker M."/>
        </authorList>
    </citation>
    <scope>NUCLEOTIDE SEQUENCE [LARGE SCALE GENOMIC DNA]</scope>
    <source>
        <strain evidence="6 7">DSM 27393</strain>
    </source>
</reference>
<dbReference type="NCBIfam" id="TIGR02550">
    <property type="entry name" value="flagell_flgL"/>
    <property type="match status" value="1"/>
</dbReference>
<dbReference type="InterPro" id="IPR001492">
    <property type="entry name" value="Flagellin"/>
</dbReference>
<evidence type="ECO:0000256" key="2">
    <source>
        <dbReference type="ARBA" id="ARBA00005709"/>
    </source>
</evidence>
<dbReference type="Gene3D" id="1.20.1330.10">
    <property type="entry name" value="f41 fragment of flagellin, N-terminal domain"/>
    <property type="match status" value="1"/>
</dbReference>
<comment type="similarity">
    <text evidence="2">Belongs to the bacterial flagellin family.</text>
</comment>
<dbReference type="GO" id="GO:0071973">
    <property type="term" value="P:bacterial-type flagellum-dependent cell motility"/>
    <property type="evidence" value="ECO:0007669"/>
    <property type="project" value="InterPro"/>
</dbReference>
<evidence type="ECO:0000259" key="5">
    <source>
        <dbReference type="Pfam" id="PF00700"/>
    </source>
</evidence>
<dbReference type="OrthoDB" id="9758307at2"/>
<feature type="domain" description="Flagellin C-terminal" evidence="5">
    <location>
        <begin position="212"/>
        <end position="294"/>
    </location>
</feature>
<evidence type="ECO:0000256" key="1">
    <source>
        <dbReference type="ARBA" id="ARBA00004365"/>
    </source>
</evidence>
<dbReference type="Proteomes" id="UP000228758">
    <property type="component" value="Unassembled WGS sequence"/>
</dbReference>
<accession>A0A2M9CN32</accession>
<evidence type="ECO:0000256" key="3">
    <source>
        <dbReference type="ARBA" id="ARBA00023143"/>
    </source>
</evidence>
<evidence type="ECO:0000259" key="4">
    <source>
        <dbReference type="Pfam" id="PF00669"/>
    </source>
</evidence>
<dbReference type="RefSeq" id="WP_100365404.1">
    <property type="nucleotide sequence ID" value="NZ_PGFF01000001.1"/>
</dbReference>
<dbReference type="GO" id="GO:0009424">
    <property type="term" value="C:bacterial-type flagellum hook"/>
    <property type="evidence" value="ECO:0007669"/>
    <property type="project" value="InterPro"/>
</dbReference>
<keyword evidence="6" id="KW-0969">Cilium</keyword>